<dbReference type="AlphaFoldDB" id="A0A562IVN8"/>
<evidence type="ECO:0000256" key="9">
    <source>
        <dbReference type="SAM" id="MobiDB-lite"/>
    </source>
</evidence>
<dbReference type="RefSeq" id="WP_228395252.1">
    <property type="nucleotide sequence ID" value="NZ_JABGDC010000134.1"/>
</dbReference>
<evidence type="ECO:0000259" key="11">
    <source>
        <dbReference type="PROSITE" id="PS50111"/>
    </source>
</evidence>
<proteinExistence type="inferred from homology"/>
<feature type="domain" description="HAMP" evidence="12">
    <location>
        <begin position="242"/>
        <end position="292"/>
    </location>
</feature>
<dbReference type="Pfam" id="PF00015">
    <property type="entry name" value="MCPsignal"/>
    <property type="match status" value="1"/>
</dbReference>
<reference evidence="13 14" key="1">
    <citation type="submission" date="2019-07" db="EMBL/GenBank/DDBJ databases">
        <title>R&amp;d 2014.</title>
        <authorList>
            <person name="Klenk H.-P."/>
        </authorList>
    </citation>
    <scope>NUCLEOTIDE SEQUENCE [LARGE SCALE GENOMIC DNA]</scope>
    <source>
        <strain evidence="13 14">DSM 45764</strain>
    </source>
</reference>
<feature type="transmembrane region" description="Helical" evidence="10">
    <location>
        <begin position="42"/>
        <end position="64"/>
    </location>
</feature>
<accession>A0A562IVN8</accession>
<dbReference type="SMART" id="SM01049">
    <property type="entry name" value="Cache_2"/>
    <property type="match status" value="1"/>
</dbReference>
<gene>
    <name evidence="13" type="ORF">JD78_03642</name>
</gene>
<comment type="subcellular location">
    <subcellularLocation>
        <location evidence="1">Cell membrane</location>
        <topology evidence="1">Multi-pass membrane protein</topology>
    </subcellularLocation>
</comment>
<evidence type="ECO:0000256" key="10">
    <source>
        <dbReference type="SAM" id="Phobius"/>
    </source>
</evidence>
<dbReference type="GO" id="GO:0007165">
    <property type="term" value="P:signal transduction"/>
    <property type="evidence" value="ECO:0007669"/>
    <property type="project" value="UniProtKB-KW"/>
</dbReference>
<organism evidence="13 14">
    <name type="scientific">Modestobacter roseus</name>
    <dbReference type="NCBI Taxonomy" id="1181884"/>
    <lineage>
        <taxon>Bacteria</taxon>
        <taxon>Bacillati</taxon>
        <taxon>Actinomycetota</taxon>
        <taxon>Actinomycetes</taxon>
        <taxon>Geodermatophilales</taxon>
        <taxon>Geodermatophilaceae</taxon>
        <taxon>Modestobacter</taxon>
    </lineage>
</organism>
<dbReference type="Gene3D" id="1.10.287.950">
    <property type="entry name" value="Methyl-accepting chemotaxis protein"/>
    <property type="match status" value="1"/>
</dbReference>
<evidence type="ECO:0000259" key="12">
    <source>
        <dbReference type="PROSITE" id="PS50885"/>
    </source>
</evidence>
<name>A0A562IVN8_9ACTN</name>
<dbReference type="Pfam" id="PF00672">
    <property type="entry name" value="HAMP"/>
    <property type="match status" value="1"/>
</dbReference>
<comment type="similarity">
    <text evidence="7">Belongs to the methyl-accepting chemotaxis (MCP) protein family.</text>
</comment>
<evidence type="ECO:0000256" key="4">
    <source>
        <dbReference type="ARBA" id="ARBA00022989"/>
    </source>
</evidence>
<dbReference type="PANTHER" id="PTHR32089">
    <property type="entry name" value="METHYL-ACCEPTING CHEMOTAXIS PROTEIN MCPB"/>
    <property type="match status" value="1"/>
</dbReference>
<keyword evidence="2" id="KW-1003">Cell membrane</keyword>
<evidence type="ECO:0000256" key="1">
    <source>
        <dbReference type="ARBA" id="ARBA00004651"/>
    </source>
</evidence>
<evidence type="ECO:0000256" key="7">
    <source>
        <dbReference type="ARBA" id="ARBA00029447"/>
    </source>
</evidence>
<evidence type="ECO:0000313" key="13">
    <source>
        <dbReference type="EMBL" id="TWH75091.1"/>
    </source>
</evidence>
<dbReference type="PANTHER" id="PTHR32089:SF112">
    <property type="entry name" value="LYSOZYME-LIKE PROTEIN-RELATED"/>
    <property type="match status" value="1"/>
</dbReference>
<evidence type="ECO:0000256" key="6">
    <source>
        <dbReference type="ARBA" id="ARBA00023224"/>
    </source>
</evidence>
<dbReference type="InterPro" id="IPR003660">
    <property type="entry name" value="HAMP_dom"/>
</dbReference>
<protein>
    <submittedName>
        <fullName evidence="13">Methyl-accepting chemotaxis sensory transducer with Cache sensor</fullName>
    </submittedName>
</protein>
<evidence type="ECO:0000256" key="2">
    <source>
        <dbReference type="ARBA" id="ARBA00022475"/>
    </source>
</evidence>
<dbReference type="EMBL" id="VLKF01000001">
    <property type="protein sequence ID" value="TWH75091.1"/>
    <property type="molecule type" value="Genomic_DNA"/>
</dbReference>
<dbReference type="GO" id="GO:0005886">
    <property type="term" value="C:plasma membrane"/>
    <property type="evidence" value="ECO:0007669"/>
    <property type="project" value="UniProtKB-SubCell"/>
</dbReference>
<feature type="transmembrane region" description="Helical" evidence="10">
    <location>
        <begin position="222"/>
        <end position="241"/>
    </location>
</feature>
<dbReference type="PRINTS" id="PR00260">
    <property type="entry name" value="CHEMTRNSDUCR"/>
</dbReference>
<dbReference type="InterPro" id="IPR033480">
    <property type="entry name" value="sCache_2"/>
</dbReference>
<dbReference type="PROSITE" id="PS50111">
    <property type="entry name" value="CHEMOTAXIS_TRANSDUC_2"/>
    <property type="match status" value="1"/>
</dbReference>
<evidence type="ECO:0000256" key="3">
    <source>
        <dbReference type="ARBA" id="ARBA00022692"/>
    </source>
</evidence>
<feature type="region of interest" description="Disordered" evidence="9">
    <location>
        <begin position="301"/>
        <end position="322"/>
    </location>
</feature>
<comment type="caution">
    <text evidence="13">The sequence shown here is derived from an EMBL/GenBank/DDBJ whole genome shotgun (WGS) entry which is preliminary data.</text>
</comment>
<dbReference type="PROSITE" id="PS50885">
    <property type="entry name" value="HAMP"/>
    <property type="match status" value="1"/>
</dbReference>
<sequence length="555" mass="58304">MPVEIVGERVHRARLRQGRGCAGGRERDMGARLRAVRVSTRLWALVVVTVVGMATIAVIGALQVRTTIEDEQRNKAQAAVESVLGVLAHFGEQEASGAMTREAAQQAAADTVRGLRYSGQEYFWVQDGSPAMIMHPIKPELDGTDLSASEDPTGKKLFVEMADVVERDGSGFVEYLWPKPGEDNPQPKISYVAGYERWGWIVGSGIYVADLNGAFASELAHMALWAAPVLLVIALLSLVISRSITSPLRRMTDVLATGDLARRLDCGDGRNELDQLSEALNTTLGRVAEVVTEVGNASTRLEESARTLSETGEGIAGAATRSTGQAESVTAAAREVSTAIDAVAAGAEEMGASIREIAQNAAQAARVAEEAVQAAESANGTVSKLGDSSKEIGDVVKVITSIAEQTNLLALNATIEAARAGEAGKGFAVVANEVKELAQETAKATEDIARRVEAIQGDTSGAVAAIGRIGEVIAAINDYQTTIASAVEEQTATTNEMTRAIGDAAQGGRHIAATVGEVAHGAQETSAGVGGMQVATEDLVRMSRELMQSIDGFRR</sequence>
<dbReference type="CDD" id="cd11386">
    <property type="entry name" value="MCP_signal"/>
    <property type="match status" value="1"/>
</dbReference>
<evidence type="ECO:0000256" key="8">
    <source>
        <dbReference type="PROSITE-ProRule" id="PRU00284"/>
    </source>
</evidence>
<dbReference type="Proteomes" id="UP000321490">
    <property type="component" value="Unassembled WGS sequence"/>
</dbReference>
<dbReference type="Gene3D" id="3.30.450.20">
    <property type="entry name" value="PAS domain"/>
    <property type="match status" value="1"/>
</dbReference>
<dbReference type="GO" id="GO:0006935">
    <property type="term" value="P:chemotaxis"/>
    <property type="evidence" value="ECO:0007669"/>
    <property type="project" value="InterPro"/>
</dbReference>
<keyword evidence="3 10" id="KW-0812">Transmembrane</keyword>
<dbReference type="SMART" id="SM00304">
    <property type="entry name" value="HAMP"/>
    <property type="match status" value="2"/>
</dbReference>
<dbReference type="GO" id="GO:0004888">
    <property type="term" value="F:transmembrane signaling receptor activity"/>
    <property type="evidence" value="ECO:0007669"/>
    <property type="project" value="InterPro"/>
</dbReference>
<keyword evidence="14" id="KW-1185">Reference proteome</keyword>
<evidence type="ECO:0000256" key="5">
    <source>
        <dbReference type="ARBA" id="ARBA00023136"/>
    </source>
</evidence>
<evidence type="ECO:0000313" key="14">
    <source>
        <dbReference type="Proteomes" id="UP000321490"/>
    </source>
</evidence>
<feature type="domain" description="Methyl-accepting transducer" evidence="11">
    <location>
        <begin position="297"/>
        <end position="533"/>
    </location>
</feature>
<dbReference type="SUPFAM" id="SSF58104">
    <property type="entry name" value="Methyl-accepting chemotaxis protein (MCP) signaling domain"/>
    <property type="match status" value="1"/>
</dbReference>
<dbReference type="SMART" id="SM00283">
    <property type="entry name" value="MA"/>
    <property type="match status" value="1"/>
</dbReference>
<keyword evidence="4 10" id="KW-1133">Transmembrane helix</keyword>
<keyword evidence="5 10" id="KW-0472">Membrane</keyword>
<keyword evidence="6 8" id="KW-0807">Transducer</keyword>
<dbReference type="InterPro" id="IPR004090">
    <property type="entry name" value="Chemotax_Me-accpt_rcpt"/>
</dbReference>
<dbReference type="InterPro" id="IPR004089">
    <property type="entry name" value="MCPsignal_dom"/>
</dbReference>
<dbReference type="Pfam" id="PF17200">
    <property type="entry name" value="sCache_2"/>
    <property type="match status" value="1"/>
</dbReference>